<dbReference type="Pfam" id="PF00534">
    <property type="entry name" value="Glycos_transf_1"/>
    <property type="match status" value="1"/>
</dbReference>
<evidence type="ECO:0000259" key="4">
    <source>
        <dbReference type="Pfam" id="PF13439"/>
    </source>
</evidence>
<gene>
    <name evidence="5" type="ORF">GOAMR_75_00080</name>
</gene>
<comment type="caution">
    <text evidence="5">The sequence shown here is derived from an EMBL/GenBank/DDBJ whole genome shotgun (WGS) entry which is preliminary data.</text>
</comment>
<proteinExistence type="predicted"/>
<dbReference type="AlphaFoldDB" id="G7GW73"/>
<reference evidence="5 6" key="1">
    <citation type="submission" date="2011-11" db="EMBL/GenBank/DDBJ databases">
        <title>Whole genome shotgun sequence of Gordonia amarae NBRC 15530.</title>
        <authorList>
            <person name="Takarada H."/>
            <person name="Hosoyama A."/>
            <person name="Tsuchikane K."/>
            <person name="Katsumata H."/>
            <person name="Yamazaki S."/>
            <person name="Fujita N."/>
        </authorList>
    </citation>
    <scope>NUCLEOTIDE SEQUENCE [LARGE SCALE GENOMIC DNA]</scope>
    <source>
        <strain evidence="5 6">NBRC 15530</strain>
    </source>
</reference>
<evidence type="ECO:0000256" key="2">
    <source>
        <dbReference type="ARBA" id="ARBA00022679"/>
    </source>
</evidence>
<accession>G7GW73</accession>
<dbReference type="EMBL" id="BAED01000075">
    <property type="protein sequence ID" value="GAB07848.1"/>
    <property type="molecule type" value="Genomic_DNA"/>
</dbReference>
<evidence type="ECO:0000256" key="1">
    <source>
        <dbReference type="ARBA" id="ARBA00022676"/>
    </source>
</evidence>
<evidence type="ECO:0000313" key="5">
    <source>
        <dbReference type="EMBL" id="GAB07848.1"/>
    </source>
</evidence>
<name>G7GW73_9ACTN</name>
<keyword evidence="6" id="KW-1185">Reference proteome</keyword>
<dbReference type="InterPro" id="IPR028098">
    <property type="entry name" value="Glyco_trans_4-like_N"/>
</dbReference>
<dbReference type="GO" id="GO:0016757">
    <property type="term" value="F:glycosyltransferase activity"/>
    <property type="evidence" value="ECO:0007669"/>
    <property type="project" value="UniProtKB-KW"/>
</dbReference>
<sequence>MVLNISNTLTMICGRVRVARRLSLAFGALTLERDGTGVGTYTRELLSAMASLLPECLDVSALVQAPSADCLPAAIEAWQVPQSSGIRRAVLGKLPVPRVDVFHGLDADLPVSGPRAKVATIHDMSVFDTPWAYPAIRARGERLLVRDSLRRADAVIAVSEFTADRIRDLAGVEPIVIGLAPPSWARCASPAEIVAVREKYALPSRFVLQVGTVEPRKRPDVVAAAARGAGLACVLAGKNSDTSAAPAGAIGLGYVDRADLPALYGAATVVAYASEYEGFGLPPLEAMACGAAVVASDVGALPDVVGDGAVLIGGFEVAEWADEFGDLAAGPAELAALRRAGLAVAQSLSWRDAARRTLAVYESVGLWARTGVA</sequence>
<dbReference type="Gene3D" id="3.40.50.2000">
    <property type="entry name" value="Glycogen Phosphorylase B"/>
    <property type="match status" value="2"/>
</dbReference>
<dbReference type="eggNOG" id="COG0438">
    <property type="taxonomic scope" value="Bacteria"/>
</dbReference>
<dbReference type="Proteomes" id="UP000006023">
    <property type="component" value="Unassembled WGS sequence"/>
</dbReference>
<dbReference type="Pfam" id="PF13439">
    <property type="entry name" value="Glyco_transf_4"/>
    <property type="match status" value="1"/>
</dbReference>
<dbReference type="InterPro" id="IPR001296">
    <property type="entry name" value="Glyco_trans_1"/>
</dbReference>
<dbReference type="PANTHER" id="PTHR46401:SF2">
    <property type="entry name" value="GLYCOSYLTRANSFERASE WBBK-RELATED"/>
    <property type="match status" value="1"/>
</dbReference>
<dbReference type="SUPFAM" id="SSF53756">
    <property type="entry name" value="UDP-Glycosyltransferase/glycogen phosphorylase"/>
    <property type="match status" value="1"/>
</dbReference>
<keyword evidence="1" id="KW-0328">Glycosyltransferase</keyword>
<dbReference type="CDD" id="cd03809">
    <property type="entry name" value="GT4_MtfB-like"/>
    <property type="match status" value="1"/>
</dbReference>
<evidence type="ECO:0000259" key="3">
    <source>
        <dbReference type="Pfam" id="PF00534"/>
    </source>
</evidence>
<organism evidence="5 6">
    <name type="scientific">Gordonia amarae NBRC 15530</name>
    <dbReference type="NCBI Taxonomy" id="1075090"/>
    <lineage>
        <taxon>Bacteria</taxon>
        <taxon>Bacillati</taxon>
        <taxon>Actinomycetota</taxon>
        <taxon>Actinomycetes</taxon>
        <taxon>Mycobacteriales</taxon>
        <taxon>Gordoniaceae</taxon>
        <taxon>Gordonia</taxon>
    </lineage>
</organism>
<dbReference type="STRING" id="1075090.GOAMR_75_00080"/>
<protein>
    <submittedName>
        <fullName evidence="5">Putative glycosyltransferase</fullName>
    </submittedName>
</protein>
<dbReference type="GO" id="GO:0009103">
    <property type="term" value="P:lipopolysaccharide biosynthetic process"/>
    <property type="evidence" value="ECO:0007669"/>
    <property type="project" value="TreeGrafter"/>
</dbReference>
<feature type="domain" description="Glycosyltransferase subfamily 4-like N-terminal" evidence="4">
    <location>
        <begin position="93"/>
        <end position="174"/>
    </location>
</feature>
<dbReference type="PANTHER" id="PTHR46401">
    <property type="entry name" value="GLYCOSYLTRANSFERASE WBBK-RELATED"/>
    <property type="match status" value="1"/>
</dbReference>
<feature type="domain" description="Glycosyl transferase family 1" evidence="3">
    <location>
        <begin position="204"/>
        <end position="333"/>
    </location>
</feature>
<evidence type="ECO:0000313" key="6">
    <source>
        <dbReference type="Proteomes" id="UP000006023"/>
    </source>
</evidence>
<keyword evidence="2 5" id="KW-0808">Transferase</keyword>